<reference evidence="1 2" key="1">
    <citation type="submission" date="2019-03" db="EMBL/GenBank/DDBJ databases">
        <title>Single cell metagenomics reveals metabolic interactions within the superorganism composed of flagellate Streblomastix strix and complex community of Bacteroidetes bacteria on its surface.</title>
        <authorList>
            <person name="Treitli S.C."/>
            <person name="Kolisko M."/>
            <person name="Husnik F."/>
            <person name="Keeling P."/>
            <person name="Hampl V."/>
        </authorList>
    </citation>
    <scope>NUCLEOTIDE SEQUENCE [LARGE SCALE GENOMIC DNA]</scope>
    <source>
        <strain evidence="1">ST1C</strain>
    </source>
</reference>
<proteinExistence type="predicted"/>
<dbReference type="EMBL" id="SNRW01029795">
    <property type="protein sequence ID" value="KAA6358479.1"/>
    <property type="molecule type" value="Genomic_DNA"/>
</dbReference>
<organism evidence="1 2">
    <name type="scientific">Streblomastix strix</name>
    <dbReference type="NCBI Taxonomy" id="222440"/>
    <lineage>
        <taxon>Eukaryota</taxon>
        <taxon>Metamonada</taxon>
        <taxon>Preaxostyla</taxon>
        <taxon>Oxymonadida</taxon>
        <taxon>Streblomastigidae</taxon>
        <taxon>Streblomastix</taxon>
    </lineage>
</organism>
<dbReference type="AlphaFoldDB" id="A0A5J4TKA5"/>
<feature type="non-terminal residue" evidence="1">
    <location>
        <position position="1"/>
    </location>
</feature>
<comment type="caution">
    <text evidence="1">The sequence shown here is derived from an EMBL/GenBank/DDBJ whole genome shotgun (WGS) entry which is preliminary data.</text>
</comment>
<protein>
    <submittedName>
        <fullName evidence="1">Uncharacterized protein</fullName>
    </submittedName>
</protein>
<evidence type="ECO:0000313" key="2">
    <source>
        <dbReference type="Proteomes" id="UP000324800"/>
    </source>
</evidence>
<dbReference type="Proteomes" id="UP000324800">
    <property type="component" value="Unassembled WGS sequence"/>
</dbReference>
<accession>A0A5J4TKA5</accession>
<name>A0A5J4TKA5_9EUKA</name>
<sequence>YSQFTLQLAQSIAFINKNRTIDGEAYDDKINILNERKYHLIVLKDVGIGGGNEQERNEVILSGLLHIRNIFDQLNERSIANPLIYETAKLVEQDYEEEGGIEEIESHCSSNKGTGYKVKCAIINSYKDTTVQVIENVNQ</sequence>
<evidence type="ECO:0000313" key="1">
    <source>
        <dbReference type="EMBL" id="KAA6358479.1"/>
    </source>
</evidence>
<gene>
    <name evidence="1" type="ORF">EZS28_045994</name>
</gene>